<feature type="transmembrane region" description="Helical" evidence="9">
    <location>
        <begin position="172"/>
        <end position="188"/>
    </location>
</feature>
<dbReference type="eggNOG" id="COG1132">
    <property type="taxonomic scope" value="Bacteria"/>
</dbReference>
<dbReference type="EMBL" id="LWBS01000176">
    <property type="protein sequence ID" value="OAP94676.1"/>
    <property type="molecule type" value="Genomic_DNA"/>
</dbReference>
<dbReference type="InterPro" id="IPR003593">
    <property type="entry name" value="AAA+_ATPase"/>
</dbReference>
<dbReference type="PANTHER" id="PTHR43394:SF1">
    <property type="entry name" value="ATP-BINDING CASSETTE SUB-FAMILY B MEMBER 10, MITOCHONDRIAL"/>
    <property type="match status" value="1"/>
</dbReference>
<evidence type="ECO:0000256" key="6">
    <source>
        <dbReference type="ARBA" id="ARBA00022840"/>
    </source>
</evidence>
<organism evidence="13">
    <name type="scientific">Rhizobium leguminosarum</name>
    <dbReference type="NCBI Taxonomy" id="384"/>
    <lineage>
        <taxon>Bacteria</taxon>
        <taxon>Pseudomonadati</taxon>
        <taxon>Pseudomonadota</taxon>
        <taxon>Alphaproteobacteria</taxon>
        <taxon>Hyphomicrobiales</taxon>
        <taxon>Rhizobiaceae</taxon>
        <taxon>Rhizobium/Agrobacterium group</taxon>
        <taxon>Rhizobium</taxon>
    </lineage>
</organism>
<dbReference type="Pfam" id="PF00664">
    <property type="entry name" value="ABC_membrane"/>
    <property type="match status" value="1"/>
</dbReference>
<dbReference type="PANTHER" id="PTHR43394">
    <property type="entry name" value="ATP-DEPENDENT PERMEASE MDL1, MITOCHONDRIAL"/>
    <property type="match status" value="1"/>
</dbReference>
<comment type="subcellular location">
    <subcellularLocation>
        <location evidence="1">Cell membrane</location>
        <topology evidence="1">Multi-pass membrane protein</topology>
    </subcellularLocation>
</comment>
<evidence type="ECO:0000313" key="14">
    <source>
        <dbReference type="Proteomes" id="UP000471560"/>
    </source>
</evidence>
<dbReference type="GO" id="GO:0016887">
    <property type="term" value="F:ATP hydrolysis activity"/>
    <property type="evidence" value="ECO:0007669"/>
    <property type="project" value="InterPro"/>
</dbReference>
<dbReference type="Proteomes" id="UP000471560">
    <property type="component" value="Unassembled WGS sequence"/>
</dbReference>
<feature type="transmembrane region" description="Helical" evidence="9">
    <location>
        <begin position="86"/>
        <end position="106"/>
    </location>
</feature>
<reference evidence="12 14" key="2">
    <citation type="submission" date="2019-12" db="EMBL/GenBank/DDBJ databases">
        <title>Rhizobium genotypes associated with high levels of biological nitrogen fixation by grain legumes in a temperate-maritime cropping system.</title>
        <authorList>
            <person name="Maluk M."/>
            <person name="Francesc Ferrando Molina F."/>
            <person name="Lopez Del Egido L."/>
            <person name="Lafos M."/>
            <person name="Langarica-Fuentes A."/>
            <person name="Gebre Yohannes G."/>
            <person name="Young M.W."/>
            <person name="Martin P."/>
            <person name="Gantlett R."/>
            <person name="Kenicer G."/>
            <person name="Hawes C."/>
            <person name="Begg G.S."/>
            <person name="Quilliam R.S."/>
            <person name="Squire G.R."/>
            <person name="Poole P.S."/>
            <person name="Young P.W."/>
            <person name="Iannetta P.M."/>
            <person name="James E.K."/>
        </authorList>
    </citation>
    <scope>NUCLEOTIDE SEQUENCE [LARGE SCALE GENOMIC DNA]</scope>
    <source>
        <strain evidence="12 14">JHI1096</strain>
    </source>
</reference>
<dbReference type="GO" id="GO:0015421">
    <property type="term" value="F:ABC-type oligopeptide transporter activity"/>
    <property type="evidence" value="ECO:0007669"/>
    <property type="project" value="TreeGrafter"/>
</dbReference>
<dbReference type="EMBL" id="WUEZ01000005">
    <property type="protein sequence ID" value="NEI33478.1"/>
    <property type="molecule type" value="Genomic_DNA"/>
</dbReference>
<dbReference type="RefSeq" id="WP_064247441.1">
    <property type="nucleotide sequence ID" value="NZ_CAXURF020000001.1"/>
</dbReference>
<dbReference type="AlphaFoldDB" id="A0A179BSQ1"/>
<keyword evidence="7 9" id="KW-1133">Transmembrane helix</keyword>
<name>A0A179BSQ1_RHILE</name>
<feature type="transmembrane region" description="Helical" evidence="9">
    <location>
        <begin position="276"/>
        <end position="298"/>
    </location>
</feature>
<comment type="caution">
    <text evidence="13">The sequence shown here is derived from an EMBL/GenBank/DDBJ whole genome shotgun (WGS) entry which is preliminary data.</text>
</comment>
<keyword evidence="6 13" id="KW-0067">ATP-binding</keyword>
<evidence type="ECO:0000256" key="9">
    <source>
        <dbReference type="SAM" id="Phobius"/>
    </source>
</evidence>
<feature type="domain" description="ABC transporter" evidence="10">
    <location>
        <begin position="367"/>
        <end position="606"/>
    </location>
</feature>
<reference evidence="13" key="1">
    <citation type="submission" date="2016-04" db="EMBL/GenBank/DDBJ databases">
        <title>Fast-growing isolate from the root nodules of Vavilovia formosa.</title>
        <authorList>
            <person name="Kimeklis A."/>
            <person name="Safronova V."/>
            <person name="Belimov A."/>
            <person name="Andronov E."/>
        </authorList>
    </citation>
    <scope>NUCLEOTIDE SEQUENCE [LARGE SCALE GENOMIC DNA]</scope>
    <source>
        <strain evidence="13">Vaf-46</strain>
    </source>
</reference>
<dbReference type="InterPro" id="IPR003439">
    <property type="entry name" value="ABC_transporter-like_ATP-bd"/>
</dbReference>
<keyword evidence="3" id="KW-0813">Transport</keyword>
<feature type="domain" description="ABC transmembrane type-1" evidence="11">
    <location>
        <begin position="46"/>
        <end position="333"/>
    </location>
</feature>
<protein>
    <submittedName>
        <fullName evidence="12">ATP-binding cassette domain-containing protein</fullName>
    </submittedName>
    <submittedName>
        <fullName evidence="13">Multidrug ABC transporter ATP-binding protein</fullName>
    </submittedName>
</protein>
<dbReference type="PROSITE" id="PS50929">
    <property type="entry name" value="ABC_TM1F"/>
    <property type="match status" value="1"/>
</dbReference>
<evidence type="ECO:0000313" key="12">
    <source>
        <dbReference type="EMBL" id="NEI33478.1"/>
    </source>
</evidence>
<evidence type="ECO:0000256" key="4">
    <source>
        <dbReference type="ARBA" id="ARBA00022692"/>
    </source>
</evidence>
<dbReference type="Gene3D" id="3.40.50.300">
    <property type="entry name" value="P-loop containing nucleotide triphosphate hydrolases"/>
    <property type="match status" value="1"/>
</dbReference>
<keyword evidence="4 9" id="KW-0812">Transmembrane</keyword>
<proteinExistence type="inferred from homology"/>
<dbReference type="InterPro" id="IPR027417">
    <property type="entry name" value="P-loop_NTPase"/>
</dbReference>
<evidence type="ECO:0000256" key="3">
    <source>
        <dbReference type="ARBA" id="ARBA00022448"/>
    </source>
</evidence>
<comment type="similarity">
    <text evidence="2">Belongs to the ABC transporter superfamily.</text>
</comment>
<keyword evidence="5" id="KW-0547">Nucleotide-binding</keyword>
<keyword evidence="8 9" id="KW-0472">Membrane</keyword>
<dbReference type="InterPro" id="IPR039421">
    <property type="entry name" value="Type_1_exporter"/>
</dbReference>
<feature type="transmembrane region" description="Helical" evidence="9">
    <location>
        <begin position="57"/>
        <end position="74"/>
    </location>
</feature>
<dbReference type="Gene3D" id="1.20.1560.10">
    <property type="entry name" value="ABC transporter type 1, transmembrane domain"/>
    <property type="match status" value="1"/>
</dbReference>
<evidence type="ECO:0000256" key="8">
    <source>
        <dbReference type="ARBA" id="ARBA00023136"/>
    </source>
</evidence>
<accession>A0A179BSQ1</accession>
<feature type="transmembrane region" description="Helical" evidence="9">
    <location>
        <begin position="31"/>
        <end position="50"/>
    </location>
</feature>
<dbReference type="InterPro" id="IPR017871">
    <property type="entry name" value="ABC_transporter-like_CS"/>
</dbReference>
<evidence type="ECO:0000259" key="11">
    <source>
        <dbReference type="PROSITE" id="PS50929"/>
    </source>
</evidence>
<dbReference type="GO" id="GO:0005524">
    <property type="term" value="F:ATP binding"/>
    <property type="evidence" value="ECO:0007669"/>
    <property type="project" value="UniProtKB-KW"/>
</dbReference>
<sequence>MSISDAIYRPFETLIRPLDIPYRPMPTKGPVAVLLHFIAMFRGVIITMALTSMAIEAINLTIIWGLSVIVDGVTTQGVELFVDSKFRLLAVLAFLLFPVMPVLFYITNILNSHTIGISLPVAIQWQGHKAVERQDLAFFHDLFAGQVASRLGQVANAVQQQILIAFQTAPRFLLQIIGSVVLLLALSWQLALPVIVWVAFNVLFTIKVVPDFTERARRSAKQNSLISGALTDIYGNIQMVKQFAAEDSEAGALRKIMSAGVDTLHHEQRIYRTTELVVISLNMVLWLVMLGISFWGLFDRFLTVGDFAATVYILQRLSAGSFTFLQMGQQVFRALGTIKDAMPVMTTPPTITDRPDATELTVSRGEIRFENVRFAYKSGKPVIDDLSLTVRPGEKVGLVGLSGAGKTTLVSLLLRFYDIEDGAVLIDGQDIREITQASLRRAIGVIAQDVALLHRSVGDNIRYGRPEATRGEIEAVAKMASADVFIADLSDGEGRSGYDAFVGDRGIKLSGGQRQRVAIARVLLKDAPILVLDEATSALDSESEAAIQERLNLVMEGKTVIAIAHRLSTIARMDRIVVLDRGRIVEEGRPDELVERDGLFARLWKRQTGGFIPEDIDEPLPASPAT</sequence>
<dbReference type="SMART" id="SM00382">
    <property type="entry name" value="AAA"/>
    <property type="match status" value="1"/>
</dbReference>
<evidence type="ECO:0000256" key="1">
    <source>
        <dbReference type="ARBA" id="ARBA00004651"/>
    </source>
</evidence>
<evidence type="ECO:0000313" key="13">
    <source>
        <dbReference type="EMBL" id="OAP94676.1"/>
    </source>
</evidence>
<dbReference type="PROSITE" id="PS50893">
    <property type="entry name" value="ABC_TRANSPORTER_2"/>
    <property type="match status" value="1"/>
</dbReference>
<evidence type="ECO:0000259" key="10">
    <source>
        <dbReference type="PROSITE" id="PS50893"/>
    </source>
</evidence>
<dbReference type="GO" id="GO:0005886">
    <property type="term" value="C:plasma membrane"/>
    <property type="evidence" value="ECO:0007669"/>
    <property type="project" value="UniProtKB-SubCell"/>
</dbReference>
<dbReference type="SUPFAM" id="SSF90123">
    <property type="entry name" value="ABC transporter transmembrane region"/>
    <property type="match status" value="1"/>
</dbReference>
<dbReference type="FunFam" id="3.40.50.300:FF:000287">
    <property type="entry name" value="Multidrug ABC transporter ATP-binding protein"/>
    <property type="match status" value="1"/>
</dbReference>
<dbReference type="Pfam" id="PF00005">
    <property type="entry name" value="ABC_tran"/>
    <property type="match status" value="1"/>
</dbReference>
<dbReference type="PROSITE" id="PS00211">
    <property type="entry name" value="ABC_TRANSPORTER_1"/>
    <property type="match status" value="1"/>
</dbReference>
<gene>
    <name evidence="13" type="ORF">A4U53_20820</name>
    <name evidence="12" type="ORF">GR204_05605</name>
</gene>
<evidence type="ECO:0000256" key="5">
    <source>
        <dbReference type="ARBA" id="ARBA00022741"/>
    </source>
</evidence>
<evidence type="ECO:0000256" key="2">
    <source>
        <dbReference type="ARBA" id="ARBA00005417"/>
    </source>
</evidence>
<evidence type="ECO:0000256" key="7">
    <source>
        <dbReference type="ARBA" id="ARBA00022989"/>
    </source>
</evidence>
<dbReference type="InterPro" id="IPR011527">
    <property type="entry name" value="ABC1_TM_dom"/>
</dbReference>
<dbReference type="SUPFAM" id="SSF52540">
    <property type="entry name" value="P-loop containing nucleoside triphosphate hydrolases"/>
    <property type="match status" value="1"/>
</dbReference>
<dbReference type="InterPro" id="IPR036640">
    <property type="entry name" value="ABC1_TM_sf"/>
</dbReference>